<evidence type="ECO:0000256" key="3">
    <source>
        <dbReference type="ARBA" id="ARBA00022804"/>
    </source>
</evidence>
<evidence type="ECO:0000256" key="6">
    <source>
        <dbReference type="ARBA" id="ARBA00023296"/>
    </source>
</evidence>
<protein>
    <submittedName>
        <fullName evidence="8">Maturation protein</fullName>
    </submittedName>
</protein>
<dbReference type="Pfam" id="PF03863">
    <property type="entry name" value="Phage_mat-A"/>
    <property type="match status" value="2"/>
</dbReference>
<evidence type="ECO:0000256" key="2">
    <source>
        <dbReference type="ARBA" id="ARBA00022581"/>
    </source>
</evidence>
<proteinExistence type="inferred from homology"/>
<dbReference type="EMBL" id="MZ209840">
    <property type="protein sequence ID" value="UHR49789.1"/>
    <property type="molecule type" value="Genomic_RNA"/>
</dbReference>
<evidence type="ECO:0000256" key="5">
    <source>
        <dbReference type="ARBA" id="ARBA00023104"/>
    </source>
</evidence>
<dbReference type="InterPro" id="IPR005563">
    <property type="entry name" value="A_protein"/>
</dbReference>
<evidence type="ECO:0000256" key="4">
    <source>
        <dbReference type="ARBA" id="ARBA00022844"/>
    </source>
</evidence>
<comment type="subcellular location">
    <subcellularLocation>
        <location evidence="1">Virion</location>
    </subcellularLocation>
</comment>
<keyword evidence="2" id="KW-0945">Host-virus interaction</keyword>
<keyword evidence="6" id="KW-1160">Virus entry into host cell</keyword>
<evidence type="ECO:0000256" key="1">
    <source>
        <dbReference type="ARBA" id="ARBA00004328"/>
    </source>
</evidence>
<keyword evidence="3" id="KW-1161">Viral attachment to host cell</keyword>
<accession>A0A8K1XHB2</accession>
<keyword evidence="5" id="KW-1175">Viral attachment to host cell pilus</keyword>
<evidence type="ECO:0000256" key="7">
    <source>
        <dbReference type="ARBA" id="ARBA00035110"/>
    </source>
</evidence>
<keyword evidence="4" id="KW-0946">Virion</keyword>
<sequence>MTMKPVDTSESSSFGVTSKSKLAFSGTKSPRINGKLVKRQNPFSLTKEEGRYGEYGIVGPFGNFVVKSTTSVMDSTMSFGSYQSFDESLLDQATLDAYSDLYQKVANVADLIRTRQETASMVVNRLRSMVSLARDLRHGRIEQASKRLGRSLHPNPKTRSGQPLGARWLEYSYGWSPLVQDVYNILDKGFGPIMFRSSGFASNDLFDTKTKTFGTPSSFYGMETHEVGVTSLQSAKCFLFAEVPGSAVSAISAWGLDNPALLAWEALPYSFVVDWFLPVGDYLNVVGNVGYTAKVTGALRVQTLETTMSGKLSIDREAPYKPYGSGAPYYRYYRRKNRLISIPSVPLPRFKNPFSLSQRVLNQLGLLNVELRKRISR</sequence>
<reference evidence="8" key="1">
    <citation type="submission" date="2021-05" db="EMBL/GenBank/DDBJ databases">
        <authorList>
            <person name="Feng G."/>
        </authorList>
    </citation>
    <scope>NUCLEOTIDE SEQUENCE</scope>
    <source>
        <strain evidence="8">BYCZSY251</strain>
    </source>
</reference>
<name>A0A8K1XHB2_9VIRU</name>
<evidence type="ECO:0000313" key="8">
    <source>
        <dbReference type="EMBL" id="UHR49789.1"/>
    </source>
</evidence>
<dbReference type="GO" id="GO:0039666">
    <property type="term" value="P:virion attachment to host cell pilus"/>
    <property type="evidence" value="ECO:0007669"/>
    <property type="project" value="UniProtKB-KW"/>
</dbReference>
<comment type="similarity">
    <text evidence="7">Belongs to the Leviviricetes maturation protein family.</text>
</comment>
<organism evidence="8">
    <name type="scientific">Sanya levivirus 1</name>
    <dbReference type="NCBI Taxonomy" id="2905509"/>
    <lineage>
        <taxon>Viruses</taxon>
        <taxon>Riboviria</taxon>
        <taxon>Orthornavirae</taxon>
        <taxon>Lenarviricota</taxon>
        <taxon>Leviviricetes</taxon>
        <taxon>Norzivirales</taxon>
        <taxon>Fiersviridae</taxon>
        <taxon>Eistcuvirus</taxon>
        <taxon>Eistcuvirus conocephalivivens</taxon>
    </lineage>
</organism>
<dbReference type="GO" id="GO:0044423">
    <property type="term" value="C:virion component"/>
    <property type="evidence" value="ECO:0007669"/>
    <property type="project" value="UniProtKB-KW"/>
</dbReference>